<dbReference type="GO" id="GO:0003677">
    <property type="term" value="F:DNA binding"/>
    <property type="evidence" value="ECO:0007669"/>
    <property type="project" value="InterPro"/>
</dbReference>
<evidence type="ECO:0000313" key="3">
    <source>
        <dbReference type="EMBL" id="HIX60510.1"/>
    </source>
</evidence>
<dbReference type="GO" id="GO:0004803">
    <property type="term" value="F:transposase activity"/>
    <property type="evidence" value="ECO:0007669"/>
    <property type="project" value="InterPro"/>
</dbReference>
<feature type="domain" description="Transposase IS4-like" evidence="1">
    <location>
        <begin position="102"/>
        <end position="334"/>
    </location>
</feature>
<name>A0A9D1WK12_9FIRM</name>
<dbReference type="InterPro" id="IPR032806">
    <property type="entry name" value="YbfD_N"/>
</dbReference>
<feature type="domain" description="H repeat-associated protein N-terminal" evidence="2">
    <location>
        <begin position="5"/>
        <end position="90"/>
    </location>
</feature>
<sequence>KALLDYVSTVTDCRQEKKVRHKMMDIIMLVFFATLANADDWVEIEVFGKEHEDFLRNYLELPYGIPSHDTLQRVFAMVPSEFLENFQTRWNEMLNSEEGEKVKRLLAIDGKTQRGNGKKDQKGNHIVSAVDERGFCLGQKRVEEKTNEITAIPELLDSLNIKGTIITTDAMGTQTAIVKKIRRKRADYVLALKGNQGSLLEDVREYFSDEKLLEKCAYKQKVEKARGKIEKREYWQTEDISWLSQKKEWAGLKSIILTRNTIKEADGKETVEERYFISSLPTDIEEAERAVRGHWMVESYHWHLDVTFREDGNHTLEKQAAYNLNIIRKLALNILKIAEVGRRPLSMKKKRYAIGTNPEKYLDELMNL</sequence>
<comment type="caution">
    <text evidence="3">The sequence shown here is derived from an EMBL/GenBank/DDBJ whole genome shotgun (WGS) entry which is preliminary data.</text>
</comment>
<dbReference type="InterPro" id="IPR051698">
    <property type="entry name" value="Transposase_11-like"/>
</dbReference>
<organism evidence="3 4">
    <name type="scientific">Candidatus Blautia gallistercoris</name>
    <dbReference type="NCBI Taxonomy" id="2838490"/>
    <lineage>
        <taxon>Bacteria</taxon>
        <taxon>Bacillati</taxon>
        <taxon>Bacillota</taxon>
        <taxon>Clostridia</taxon>
        <taxon>Lachnospirales</taxon>
        <taxon>Lachnospiraceae</taxon>
        <taxon>Blautia</taxon>
    </lineage>
</organism>
<evidence type="ECO:0000259" key="2">
    <source>
        <dbReference type="Pfam" id="PF13808"/>
    </source>
</evidence>
<dbReference type="Pfam" id="PF13808">
    <property type="entry name" value="DDE_Tnp_1_assoc"/>
    <property type="match status" value="1"/>
</dbReference>
<dbReference type="InterPro" id="IPR002559">
    <property type="entry name" value="Transposase_11"/>
</dbReference>
<gene>
    <name evidence="3" type="ORF">IAA45_12475</name>
</gene>
<dbReference type="EMBL" id="DXEX01000264">
    <property type="protein sequence ID" value="HIX60510.1"/>
    <property type="molecule type" value="Genomic_DNA"/>
</dbReference>
<evidence type="ECO:0000259" key="1">
    <source>
        <dbReference type="Pfam" id="PF01609"/>
    </source>
</evidence>
<protein>
    <submittedName>
        <fullName evidence="3">ISAs1 family transposase</fullName>
    </submittedName>
</protein>
<reference evidence="3" key="2">
    <citation type="submission" date="2021-04" db="EMBL/GenBank/DDBJ databases">
        <authorList>
            <person name="Gilroy R."/>
        </authorList>
    </citation>
    <scope>NUCLEOTIDE SEQUENCE</scope>
    <source>
        <strain evidence="3">ChiSjej1B19-8411</strain>
    </source>
</reference>
<dbReference type="Pfam" id="PF01609">
    <property type="entry name" value="DDE_Tnp_1"/>
    <property type="match status" value="1"/>
</dbReference>
<dbReference type="AlphaFoldDB" id="A0A9D1WK12"/>
<dbReference type="PANTHER" id="PTHR30298">
    <property type="entry name" value="H REPEAT-ASSOCIATED PREDICTED TRANSPOSASE"/>
    <property type="match status" value="1"/>
</dbReference>
<dbReference type="NCBIfam" id="NF033564">
    <property type="entry name" value="transpos_ISAs1"/>
    <property type="match status" value="1"/>
</dbReference>
<reference evidence="3" key="1">
    <citation type="journal article" date="2021" name="PeerJ">
        <title>Extensive microbial diversity within the chicken gut microbiome revealed by metagenomics and culture.</title>
        <authorList>
            <person name="Gilroy R."/>
            <person name="Ravi A."/>
            <person name="Getino M."/>
            <person name="Pursley I."/>
            <person name="Horton D.L."/>
            <person name="Alikhan N.F."/>
            <person name="Baker D."/>
            <person name="Gharbi K."/>
            <person name="Hall N."/>
            <person name="Watson M."/>
            <person name="Adriaenssens E.M."/>
            <person name="Foster-Nyarko E."/>
            <person name="Jarju S."/>
            <person name="Secka A."/>
            <person name="Antonio M."/>
            <person name="Oren A."/>
            <person name="Chaudhuri R.R."/>
            <person name="La Ragione R."/>
            <person name="Hildebrand F."/>
            <person name="Pallen M.J."/>
        </authorList>
    </citation>
    <scope>NUCLEOTIDE SEQUENCE</scope>
    <source>
        <strain evidence="3">ChiSjej1B19-8411</strain>
    </source>
</reference>
<accession>A0A9D1WK12</accession>
<feature type="non-terminal residue" evidence="3">
    <location>
        <position position="1"/>
    </location>
</feature>
<dbReference type="GO" id="GO:0006313">
    <property type="term" value="P:DNA transposition"/>
    <property type="evidence" value="ECO:0007669"/>
    <property type="project" value="InterPro"/>
</dbReference>
<dbReference type="PANTHER" id="PTHR30298:SF0">
    <property type="entry name" value="PROTEIN YBFL-RELATED"/>
    <property type="match status" value="1"/>
</dbReference>
<dbReference type="Proteomes" id="UP000886817">
    <property type="component" value="Unassembled WGS sequence"/>
</dbReference>
<proteinExistence type="predicted"/>
<evidence type="ECO:0000313" key="4">
    <source>
        <dbReference type="Proteomes" id="UP000886817"/>
    </source>
</evidence>
<dbReference type="InterPro" id="IPR047647">
    <property type="entry name" value="ISAs1_transpos"/>
</dbReference>